<name>A0ABR9VS26_9SYNC</name>
<dbReference type="Proteomes" id="UP000658720">
    <property type="component" value="Unassembled WGS sequence"/>
</dbReference>
<dbReference type="GO" id="GO:0004519">
    <property type="term" value="F:endonuclease activity"/>
    <property type="evidence" value="ECO:0007669"/>
    <property type="project" value="UniProtKB-KW"/>
</dbReference>
<sequence length="203" mass="22814">MVSTLDRRKLVSLNLPDQISLQVTPEQFAQLAIANRDLRLERTATGVLIVNPPTGGETGKRNLNLAGQLSYWFEANDNLGEAFDSSTGFELPNGANRSPDASWVARERWESLTQEEREGFIPLCPDFVVELRSKTDSLKKLQEKMEEYVENGAKLGWLIDPQNKRVEIYRPGQAVEVLQNPDTLSGEEILPGFTLSLKRIFPV</sequence>
<dbReference type="CDD" id="cd06260">
    <property type="entry name" value="DUF820-like"/>
    <property type="match status" value="1"/>
</dbReference>
<dbReference type="Gene3D" id="3.90.1570.10">
    <property type="entry name" value="tt1808, chain A"/>
    <property type="match status" value="1"/>
</dbReference>
<keyword evidence="2" id="KW-0540">Nuclease</keyword>
<comment type="caution">
    <text evidence="2">The sequence shown here is derived from an EMBL/GenBank/DDBJ whole genome shotgun (WGS) entry which is preliminary data.</text>
</comment>
<evidence type="ECO:0000313" key="3">
    <source>
        <dbReference type="Proteomes" id="UP000658720"/>
    </source>
</evidence>
<accession>A0ABR9VS26</accession>
<evidence type="ECO:0000259" key="1">
    <source>
        <dbReference type="Pfam" id="PF05685"/>
    </source>
</evidence>
<dbReference type="InterPro" id="IPR008538">
    <property type="entry name" value="Uma2"/>
</dbReference>
<dbReference type="PANTHER" id="PTHR34107:SF7">
    <property type="entry name" value="SLR2092 PROTEIN"/>
    <property type="match status" value="1"/>
</dbReference>
<dbReference type="RefSeq" id="WP_194019802.1">
    <property type="nucleotide sequence ID" value="NZ_JADEVV010000024.1"/>
</dbReference>
<protein>
    <submittedName>
        <fullName evidence="2">Uma2 family endonuclease</fullName>
    </submittedName>
</protein>
<keyword evidence="3" id="KW-1185">Reference proteome</keyword>
<reference evidence="2 3" key="1">
    <citation type="submission" date="2020-10" db="EMBL/GenBank/DDBJ databases">
        <authorList>
            <person name="Castelo-Branco R."/>
            <person name="Eusebio N."/>
            <person name="Adriana R."/>
            <person name="Vieira A."/>
            <person name="Brugerolle De Fraissinette N."/>
            <person name="Rezende De Castro R."/>
            <person name="Schneider M.P."/>
            <person name="Vasconcelos V."/>
            <person name="Leao P.N."/>
        </authorList>
    </citation>
    <scope>NUCLEOTIDE SEQUENCE [LARGE SCALE GENOMIC DNA]</scope>
    <source>
        <strain evidence="2 3">LEGE 00031</strain>
    </source>
</reference>
<dbReference type="PANTHER" id="PTHR34107">
    <property type="entry name" value="SLL0198 PROTEIN-RELATED"/>
    <property type="match status" value="1"/>
</dbReference>
<evidence type="ECO:0000313" key="2">
    <source>
        <dbReference type="EMBL" id="MBE9254130.1"/>
    </source>
</evidence>
<dbReference type="EMBL" id="JADEVV010000024">
    <property type="protein sequence ID" value="MBE9254130.1"/>
    <property type="molecule type" value="Genomic_DNA"/>
</dbReference>
<feature type="domain" description="Putative restriction endonuclease" evidence="1">
    <location>
        <begin position="25"/>
        <end position="197"/>
    </location>
</feature>
<organism evidence="2 3">
    <name type="scientific">Synechocystis salina LEGE 00031</name>
    <dbReference type="NCBI Taxonomy" id="1828736"/>
    <lineage>
        <taxon>Bacteria</taxon>
        <taxon>Bacillati</taxon>
        <taxon>Cyanobacteriota</taxon>
        <taxon>Cyanophyceae</taxon>
        <taxon>Synechococcales</taxon>
        <taxon>Merismopediaceae</taxon>
        <taxon>Synechocystis</taxon>
    </lineage>
</organism>
<gene>
    <name evidence="2" type="ORF">IQ217_09820</name>
</gene>
<proteinExistence type="predicted"/>
<dbReference type="InterPro" id="IPR011335">
    <property type="entry name" value="Restrct_endonuc-II-like"/>
</dbReference>
<keyword evidence="2" id="KW-0255">Endonuclease</keyword>
<keyword evidence="2" id="KW-0378">Hydrolase</keyword>
<dbReference type="SUPFAM" id="SSF52980">
    <property type="entry name" value="Restriction endonuclease-like"/>
    <property type="match status" value="1"/>
</dbReference>
<dbReference type="Pfam" id="PF05685">
    <property type="entry name" value="Uma2"/>
    <property type="match status" value="1"/>
</dbReference>
<dbReference type="InterPro" id="IPR012296">
    <property type="entry name" value="Nuclease_put_TT1808"/>
</dbReference>